<keyword evidence="4" id="KW-0378">Hydrolase</keyword>
<dbReference type="PANTHER" id="PTHR37981">
    <property type="entry name" value="LIPASE 2"/>
    <property type="match status" value="1"/>
</dbReference>
<sequence length="285" mass="30809">MVPVLAAVLTLGISGFTATGQSVSTLSVGGTYVAMGDSYSSGEGVPDFLPDSKANGCHRSYQAYPRTLAGTPGFPTNLNFVACSNAVIGDAYNRQHKDQPRQLDALNPGVTAVTMTMGGNDIQFRYIMEYCVAKIACNLSPELEAATSGLIWWTGPRLERLYRDVLAKAGNAQVYVLGYPHIFSAHPAIFCSGIEAGEARWITGKEDALDNQIAQAIKRIRNPRLHYIDTSGAFQGGELCTKNHTQYVTGLVVDLQNWVYSFHPTADGQRRLADTVKSAILSGRL</sequence>
<feature type="domain" description="SGNH hydrolase-type esterase" evidence="3">
    <location>
        <begin position="34"/>
        <end position="271"/>
    </location>
</feature>
<dbReference type="CDD" id="cd01823">
    <property type="entry name" value="SEST_like"/>
    <property type="match status" value="1"/>
</dbReference>
<dbReference type="InterPro" id="IPR037460">
    <property type="entry name" value="SEST-like"/>
</dbReference>
<dbReference type="EMBL" id="CP002000">
    <property type="protein sequence ID" value="ADJ49085.1"/>
    <property type="molecule type" value="Genomic_DNA"/>
</dbReference>
<dbReference type="Gene3D" id="3.40.50.1110">
    <property type="entry name" value="SGNH hydrolase"/>
    <property type="match status" value="1"/>
</dbReference>
<protein>
    <submittedName>
        <fullName evidence="4">SGNH hydrolase</fullName>
    </submittedName>
</protein>
<evidence type="ECO:0000313" key="4">
    <source>
        <dbReference type="EMBL" id="ADJ49085.1"/>
    </source>
</evidence>
<name>A0A0H3DDR6_AMYMU</name>
<dbReference type="SUPFAM" id="SSF52266">
    <property type="entry name" value="SGNH hydrolase"/>
    <property type="match status" value="1"/>
</dbReference>
<accession>A0A0H3DDR6</accession>
<dbReference type="InterPro" id="IPR036514">
    <property type="entry name" value="SGNH_hydro_sf"/>
</dbReference>
<dbReference type="Pfam" id="PF13472">
    <property type="entry name" value="Lipase_GDSL_2"/>
    <property type="match status" value="1"/>
</dbReference>
<dbReference type="HOGENOM" id="CLU_038449_4_1_11"/>
<evidence type="ECO:0000259" key="3">
    <source>
        <dbReference type="Pfam" id="PF13472"/>
    </source>
</evidence>
<feature type="disulfide bond" evidence="2">
    <location>
        <begin position="57"/>
        <end position="83"/>
    </location>
</feature>
<proteinExistence type="predicted"/>
<dbReference type="GO" id="GO:0004806">
    <property type="term" value="F:triacylglycerol lipase activity"/>
    <property type="evidence" value="ECO:0007669"/>
    <property type="project" value="TreeGrafter"/>
</dbReference>
<dbReference type="GO" id="GO:0019433">
    <property type="term" value="P:triglyceride catabolic process"/>
    <property type="evidence" value="ECO:0007669"/>
    <property type="project" value="TreeGrafter"/>
</dbReference>
<gene>
    <name evidence="4" type="ordered locus">AMED_7371</name>
</gene>
<evidence type="ECO:0000256" key="2">
    <source>
        <dbReference type="PIRSR" id="PIRSR637460-2"/>
    </source>
</evidence>
<dbReference type="Proteomes" id="UP000000328">
    <property type="component" value="Chromosome"/>
</dbReference>
<dbReference type="PANTHER" id="PTHR37981:SF1">
    <property type="entry name" value="SGNH HYDROLASE-TYPE ESTERASE DOMAIN-CONTAINING PROTEIN"/>
    <property type="match status" value="1"/>
</dbReference>
<feature type="disulfide bond" evidence="2">
    <location>
        <begin position="131"/>
        <end position="137"/>
    </location>
</feature>
<dbReference type="AlphaFoldDB" id="A0A0H3DDR6"/>
<dbReference type="PATRIC" id="fig|749927.5.peg.7666"/>
<dbReference type="OrthoDB" id="5503950at2"/>
<evidence type="ECO:0000313" key="5">
    <source>
        <dbReference type="Proteomes" id="UP000000328"/>
    </source>
</evidence>
<dbReference type="InterPro" id="IPR013830">
    <property type="entry name" value="SGNH_hydro"/>
</dbReference>
<reference evidence="4 5" key="1">
    <citation type="journal article" date="2010" name="Cell Res.">
        <title>Complete genome sequence of the rifamycin SV-producing Amycolatopsis mediterranei U32 revealed its genetic characteristics in phylogeny and metabolism.</title>
        <authorList>
            <person name="Zhao W."/>
            <person name="Zhong Y."/>
            <person name="Yuan H."/>
            <person name="Wang J."/>
            <person name="Zheng H."/>
            <person name="Wang Y."/>
            <person name="Cen X."/>
            <person name="Xu F."/>
            <person name="Bai J."/>
            <person name="Han X."/>
            <person name="Lu G."/>
            <person name="Zhu Y."/>
            <person name="Shao Z."/>
            <person name="Yan H."/>
            <person name="Li C."/>
            <person name="Peng N."/>
            <person name="Zhang Z."/>
            <person name="Zhang Y."/>
            <person name="Lin W."/>
            <person name="Fan Y."/>
            <person name="Qin Z."/>
            <person name="Hu Y."/>
            <person name="Zhu B."/>
            <person name="Wang S."/>
            <person name="Ding X."/>
            <person name="Zhao G.P."/>
        </authorList>
    </citation>
    <scope>NUCLEOTIDE SEQUENCE [LARGE SCALE GENOMIC DNA]</scope>
    <source>
        <strain evidence="5">U-32</strain>
    </source>
</reference>
<feature type="disulfide bond" evidence="2">
    <location>
        <begin position="191"/>
        <end position="240"/>
    </location>
</feature>
<keyword evidence="2" id="KW-1015">Disulfide bond</keyword>
<feature type="active site" description="Nucleophile" evidence="1">
    <location>
        <position position="38"/>
    </location>
</feature>
<feature type="active site" evidence="1">
    <location>
        <position position="263"/>
    </location>
</feature>
<dbReference type="eggNOG" id="COG2755">
    <property type="taxonomic scope" value="Bacteria"/>
</dbReference>
<organism evidence="4 5">
    <name type="scientific">Amycolatopsis mediterranei (strain U-32)</name>
    <dbReference type="NCBI Taxonomy" id="749927"/>
    <lineage>
        <taxon>Bacteria</taxon>
        <taxon>Bacillati</taxon>
        <taxon>Actinomycetota</taxon>
        <taxon>Actinomycetes</taxon>
        <taxon>Pseudonocardiales</taxon>
        <taxon>Pseudonocardiaceae</taxon>
        <taxon>Amycolatopsis</taxon>
    </lineage>
</organism>
<dbReference type="KEGG" id="amd:AMED_7371"/>
<evidence type="ECO:0000256" key="1">
    <source>
        <dbReference type="PIRSR" id="PIRSR637460-1"/>
    </source>
</evidence>